<dbReference type="SUPFAM" id="SSF49785">
    <property type="entry name" value="Galactose-binding domain-like"/>
    <property type="match status" value="1"/>
</dbReference>
<gene>
    <name evidence="4" type="ORF">AFM11_11450</name>
</gene>
<dbReference type="Pfam" id="PF08530">
    <property type="entry name" value="PepX_C"/>
    <property type="match status" value="1"/>
</dbReference>
<dbReference type="Gene3D" id="3.40.50.1820">
    <property type="entry name" value="alpha/beta hydrolase"/>
    <property type="match status" value="1"/>
</dbReference>
<dbReference type="AlphaFoldDB" id="A0A132PPA9"/>
<dbReference type="Gene3D" id="2.60.120.260">
    <property type="entry name" value="Galactose-binding domain-like"/>
    <property type="match status" value="1"/>
</dbReference>
<keyword evidence="5" id="KW-1185">Reference proteome</keyword>
<reference evidence="4 5" key="1">
    <citation type="submission" date="2015-07" db="EMBL/GenBank/DDBJ databases">
        <title>A draft genome sequence of Mycobacterium wolinskyi.</title>
        <authorList>
            <person name="de Man T.J."/>
            <person name="Perry K.A."/>
            <person name="Coulliette A.D."/>
            <person name="Jensen B."/>
            <person name="Toney N.C."/>
            <person name="Limbago B.M."/>
            <person name="Noble-Wang J."/>
        </authorList>
    </citation>
    <scope>NUCLEOTIDE SEQUENCE [LARGE SCALE GENOMIC DNA]</scope>
    <source>
        <strain evidence="4 5">CDC_01</strain>
    </source>
</reference>
<dbReference type="InterPro" id="IPR008979">
    <property type="entry name" value="Galactose-bd-like_sf"/>
</dbReference>
<feature type="domain" description="Xaa-Pro dipeptidyl-peptidase C-terminal" evidence="3">
    <location>
        <begin position="335"/>
        <end position="567"/>
    </location>
</feature>
<dbReference type="GO" id="GO:0008239">
    <property type="term" value="F:dipeptidyl-peptidase activity"/>
    <property type="evidence" value="ECO:0007669"/>
    <property type="project" value="InterPro"/>
</dbReference>
<dbReference type="InterPro" id="IPR005674">
    <property type="entry name" value="CocE/Ser_esterase"/>
</dbReference>
<feature type="compositionally biased region" description="Basic and acidic residues" evidence="2">
    <location>
        <begin position="296"/>
        <end position="311"/>
    </location>
</feature>
<dbReference type="RefSeq" id="WP_067848846.1">
    <property type="nucleotide sequence ID" value="NZ_LGTW01000006.1"/>
</dbReference>
<evidence type="ECO:0000313" key="4">
    <source>
        <dbReference type="EMBL" id="KWX24171.1"/>
    </source>
</evidence>
<dbReference type="PATRIC" id="fig|59750.3.peg.6366"/>
<protein>
    <recommendedName>
        <fullName evidence="3">Xaa-Pro dipeptidyl-peptidase C-terminal domain-containing protein</fullName>
    </recommendedName>
</protein>
<dbReference type="PANTHER" id="PTHR43056:SF10">
    <property type="entry name" value="COCE_NOND FAMILY, PUTATIVE (AFU_ORTHOLOGUE AFUA_7G00600)-RELATED"/>
    <property type="match status" value="1"/>
</dbReference>
<evidence type="ECO:0000313" key="5">
    <source>
        <dbReference type="Proteomes" id="UP000070612"/>
    </source>
</evidence>
<dbReference type="InterPro" id="IPR029058">
    <property type="entry name" value="AB_hydrolase_fold"/>
</dbReference>
<name>A0A132PPA9_9MYCO</name>
<evidence type="ECO:0000256" key="2">
    <source>
        <dbReference type="SAM" id="MobiDB-lite"/>
    </source>
</evidence>
<dbReference type="Gene3D" id="1.10.3020.10">
    <property type="entry name" value="alpha-amino acid ester hydrolase ( Helical cap domain)"/>
    <property type="match status" value="1"/>
</dbReference>
<dbReference type="EMBL" id="LGTW01000006">
    <property type="protein sequence ID" value="KWX24171.1"/>
    <property type="molecule type" value="Genomic_DNA"/>
</dbReference>
<dbReference type="Proteomes" id="UP000070612">
    <property type="component" value="Unassembled WGS sequence"/>
</dbReference>
<organism evidence="4 5">
    <name type="scientific">Mycolicibacterium wolinskyi</name>
    <dbReference type="NCBI Taxonomy" id="59750"/>
    <lineage>
        <taxon>Bacteria</taxon>
        <taxon>Bacillati</taxon>
        <taxon>Actinomycetota</taxon>
        <taxon>Actinomycetes</taxon>
        <taxon>Mycobacteriales</taxon>
        <taxon>Mycobacteriaceae</taxon>
        <taxon>Mycolicibacterium</taxon>
    </lineage>
</organism>
<evidence type="ECO:0000259" key="3">
    <source>
        <dbReference type="SMART" id="SM00939"/>
    </source>
</evidence>
<dbReference type="Pfam" id="PF02129">
    <property type="entry name" value="Peptidase_S15"/>
    <property type="match status" value="1"/>
</dbReference>
<accession>A0A132PPA9</accession>
<dbReference type="NCBIfam" id="TIGR00976">
    <property type="entry name" value="CocE_NonD"/>
    <property type="match status" value="1"/>
</dbReference>
<dbReference type="InterPro" id="IPR000383">
    <property type="entry name" value="Xaa-Pro-like_dom"/>
</dbReference>
<feature type="region of interest" description="Disordered" evidence="2">
    <location>
        <begin position="296"/>
        <end position="318"/>
    </location>
</feature>
<comment type="caution">
    <text evidence="4">The sequence shown here is derived from an EMBL/GenBank/DDBJ whole genome shotgun (WGS) entry which is preliminary data.</text>
</comment>
<keyword evidence="1" id="KW-0378">Hydrolase</keyword>
<dbReference type="InterPro" id="IPR013736">
    <property type="entry name" value="Xaa-Pro_dipept_C"/>
</dbReference>
<dbReference type="PANTHER" id="PTHR43056">
    <property type="entry name" value="PEPTIDASE S9 PROLYL OLIGOPEPTIDASE"/>
    <property type="match status" value="1"/>
</dbReference>
<dbReference type="SUPFAM" id="SSF53474">
    <property type="entry name" value="alpha/beta-Hydrolases"/>
    <property type="match status" value="1"/>
</dbReference>
<dbReference type="InterPro" id="IPR050585">
    <property type="entry name" value="Xaa-Pro_dipeptidyl-ppase/CocE"/>
</dbReference>
<dbReference type="SMART" id="SM00939">
    <property type="entry name" value="PepX_C"/>
    <property type="match status" value="1"/>
</dbReference>
<sequence>MTAQLDGRSVPLQESMSFTHIGPGPLRGNAQHHMVRMRDGVKLATDVYLPDVDGPVPVILTRLPYDKCGMIISIDVFAEALLENGYGFAVQDVRGKFRSEGDTVPWLNEAYDGYDTIDWIVRQPWSNGRVGMTGLSYTGYTQWAALSTNHPALRAIAPRNTNTRLGHTEMTPGAPEWSYPYQYVLDFYASNDLYDRSADYDWAHRPLIESFEDAVERLGIRPPALDMHLSTVRDEARFPAGHPFDAKPIPVLLSLGFFDPYCSGYGFRDYQAMMADPSWRPFVHLRLSPSDHDDFRHDAARKDSHSGDLHGADAGSIDIPDADPAEIRAWFDGEIQFFDRYLRSDATVAPLAPVQYHLANSSQVVNTTSWPPPESKSKVLYLVDGDDNTNARLSEVGADEFGTLSWVHDPEAPVPSATKFWSMLVHEYPDFSPMLTGESVLAFHGAPQVEPLALAGPVTLHAKVQTTGPAMDLFATLLDLEPDGTARFIARGQQRLQASEPTDVAVSVGSAGYVLEQGHSLVLLLRSSDYPDFLPLSGTSQRWWFATHVQSTTQSIVVGGPDSARLDLTVL</sequence>
<proteinExistence type="predicted"/>
<evidence type="ECO:0000256" key="1">
    <source>
        <dbReference type="ARBA" id="ARBA00022801"/>
    </source>
</evidence>